<dbReference type="PANTHER" id="PTHR43179:SF12">
    <property type="entry name" value="GALACTOFURANOSYLTRANSFERASE GLFT2"/>
    <property type="match status" value="1"/>
</dbReference>
<sequence length="344" mass="37773">MDTLTASINDPDLIPLSAYEAAGTPSVSVVVPTVGRADLLNRCLGALVAQSLDTADYEILIVDDGPSDATREIVEGWMTSQPQRIVYIANHGPHGPAAARNRGWQAARASIIAFTDDDTVPAPDWLAGGLAAFEPDVDVLRGRVVMPLPDVPTDYERDASHLETAEFVTANCFCRKAVLQALDGFDERFRYAWREDSDVHFRLLNAGATIRSAPGAVVEHPVRPARWGVSVFQQKKILFDALLYKKHPKLYRQRIRATPRWDYYLIAASLATGAAGAATGHRNVATTAGLVWLGMTARFFLQRIRGTTMSPSHVAEMALTSAVIPPIAVYWRMVGALRFKVRFF</sequence>
<feature type="domain" description="Glycosyltransferase 2-like" evidence="4">
    <location>
        <begin position="28"/>
        <end position="145"/>
    </location>
</feature>
<dbReference type="InterPro" id="IPR001173">
    <property type="entry name" value="Glyco_trans_2-like"/>
</dbReference>
<keyword evidence="3" id="KW-0808">Transferase</keyword>
<protein>
    <submittedName>
        <fullName evidence="5">Glycosyltransferase</fullName>
    </submittedName>
</protein>
<evidence type="ECO:0000313" key="6">
    <source>
        <dbReference type="Proteomes" id="UP000622890"/>
    </source>
</evidence>
<dbReference type="AlphaFoldDB" id="A0A934T182"/>
<evidence type="ECO:0000256" key="3">
    <source>
        <dbReference type="ARBA" id="ARBA00022679"/>
    </source>
</evidence>
<comment type="caution">
    <text evidence="5">The sequence shown here is derived from an EMBL/GenBank/DDBJ whole genome shotgun (WGS) entry which is preliminary data.</text>
</comment>
<accession>A0A934T182</accession>
<dbReference type="Proteomes" id="UP000622890">
    <property type="component" value="Unassembled WGS sequence"/>
</dbReference>
<dbReference type="RefSeq" id="WP_200592377.1">
    <property type="nucleotide sequence ID" value="NZ_JAEPBG010000005.1"/>
</dbReference>
<keyword evidence="6" id="KW-1185">Reference proteome</keyword>
<dbReference type="Pfam" id="PF00535">
    <property type="entry name" value="Glycos_transf_2"/>
    <property type="match status" value="1"/>
</dbReference>
<evidence type="ECO:0000256" key="1">
    <source>
        <dbReference type="ARBA" id="ARBA00006739"/>
    </source>
</evidence>
<dbReference type="EMBL" id="JAEPBG010000005">
    <property type="protein sequence ID" value="MBK4735593.1"/>
    <property type="molecule type" value="Genomic_DNA"/>
</dbReference>
<name>A0A934T182_9BURK</name>
<gene>
    <name evidence="5" type="ORF">JJB74_13300</name>
</gene>
<comment type="similarity">
    <text evidence="1">Belongs to the glycosyltransferase 2 family.</text>
</comment>
<reference evidence="5" key="1">
    <citation type="submission" date="2021-01" db="EMBL/GenBank/DDBJ databases">
        <title>Genome sequence of strain Noviherbaspirillum sp. DKR-6.</title>
        <authorList>
            <person name="Chaudhary D.K."/>
        </authorList>
    </citation>
    <scope>NUCLEOTIDE SEQUENCE</scope>
    <source>
        <strain evidence="5">DKR-6</strain>
    </source>
</reference>
<evidence type="ECO:0000313" key="5">
    <source>
        <dbReference type="EMBL" id="MBK4735593.1"/>
    </source>
</evidence>
<dbReference type="GO" id="GO:0016757">
    <property type="term" value="F:glycosyltransferase activity"/>
    <property type="evidence" value="ECO:0007669"/>
    <property type="project" value="UniProtKB-KW"/>
</dbReference>
<evidence type="ECO:0000259" key="4">
    <source>
        <dbReference type="Pfam" id="PF00535"/>
    </source>
</evidence>
<dbReference type="PANTHER" id="PTHR43179">
    <property type="entry name" value="RHAMNOSYLTRANSFERASE WBBL"/>
    <property type="match status" value="1"/>
</dbReference>
<organism evidence="5 6">
    <name type="scientific">Noviherbaspirillum pedocola</name>
    <dbReference type="NCBI Taxonomy" id="2801341"/>
    <lineage>
        <taxon>Bacteria</taxon>
        <taxon>Pseudomonadati</taxon>
        <taxon>Pseudomonadota</taxon>
        <taxon>Betaproteobacteria</taxon>
        <taxon>Burkholderiales</taxon>
        <taxon>Oxalobacteraceae</taxon>
        <taxon>Noviherbaspirillum</taxon>
    </lineage>
</organism>
<evidence type="ECO:0000256" key="2">
    <source>
        <dbReference type="ARBA" id="ARBA00022676"/>
    </source>
</evidence>
<dbReference type="InterPro" id="IPR029044">
    <property type="entry name" value="Nucleotide-diphossugar_trans"/>
</dbReference>
<dbReference type="SUPFAM" id="SSF53448">
    <property type="entry name" value="Nucleotide-diphospho-sugar transferases"/>
    <property type="match status" value="1"/>
</dbReference>
<proteinExistence type="inferred from homology"/>
<keyword evidence="2" id="KW-0328">Glycosyltransferase</keyword>
<dbReference type="Gene3D" id="3.90.550.10">
    <property type="entry name" value="Spore Coat Polysaccharide Biosynthesis Protein SpsA, Chain A"/>
    <property type="match status" value="1"/>
</dbReference>